<dbReference type="GO" id="GO:0016614">
    <property type="term" value="F:oxidoreductase activity, acting on CH-OH group of donors"/>
    <property type="evidence" value="ECO:0007669"/>
    <property type="project" value="InterPro"/>
</dbReference>
<dbReference type="RefSeq" id="WP_102069450.1">
    <property type="nucleotide sequence ID" value="NZ_PDNV01000004.1"/>
</dbReference>
<name>A0A2N4UI57_9BURK</name>
<dbReference type="PIRSF" id="PIRSF000137">
    <property type="entry name" value="Alcohol_oxidase"/>
    <property type="match status" value="1"/>
</dbReference>
<keyword evidence="3 6" id="KW-0285">Flavoprotein</keyword>
<feature type="domain" description="Glucose-methanol-choline oxidoreductase N-terminal" evidence="8">
    <location>
        <begin position="84"/>
        <end position="107"/>
    </location>
</feature>
<evidence type="ECO:0000256" key="4">
    <source>
        <dbReference type="ARBA" id="ARBA00022827"/>
    </source>
</evidence>
<keyword evidence="4 5" id="KW-0274">FAD</keyword>
<comment type="similarity">
    <text evidence="2 6">Belongs to the GMC oxidoreductase family.</text>
</comment>
<dbReference type="Pfam" id="PF00732">
    <property type="entry name" value="GMC_oxred_N"/>
    <property type="match status" value="1"/>
</dbReference>
<dbReference type="Pfam" id="PF05199">
    <property type="entry name" value="GMC_oxred_C"/>
    <property type="match status" value="1"/>
</dbReference>
<evidence type="ECO:0000256" key="3">
    <source>
        <dbReference type="ARBA" id="ARBA00022630"/>
    </source>
</evidence>
<feature type="domain" description="Glucose-methanol-choline oxidoreductase N-terminal" evidence="9">
    <location>
        <begin position="273"/>
        <end position="287"/>
    </location>
</feature>
<dbReference type="AlphaFoldDB" id="A0A2N4UI57"/>
<evidence type="ECO:0000256" key="7">
    <source>
        <dbReference type="SAM" id="MobiDB-lite"/>
    </source>
</evidence>
<keyword evidence="11" id="KW-1185">Reference proteome</keyword>
<evidence type="ECO:0000256" key="6">
    <source>
        <dbReference type="RuleBase" id="RU003968"/>
    </source>
</evidence>
<sequence>MALDQEFDYIIVGGGAAGCILANRLTASGRHSVLLLEAGGEPRHFWIPIPAGFSKLMTNRKFNWGFHTEPEDNVLGRSIPVPRGKGLGGSTLINGMIYVRGIAEDYDAWAAKGASGWSFAEVEPYFRRLENWHGTDANAKNHHAGPTPTGGEYSERRGKHGPMHICEVRERFPIAERFLKAAEQDGQPRNTDYNAGAQEGFGYYQVLQKEGRRWSVADGYLAPARKRSNLTVRTQAHVLKVDLEGKRCTGVTYRQGGRDITVRARVEVIMAAGAIQTPQILELSGIGRPAVLQAAGIDVKHALPGVGENYIDHFCTRLSWRVKNTRTLNEMSRGPGLAREVAQYYLKRRGILSLGTGLVFGFIKSRPELPIADVQYFFVHASYANAADRRLDREPGMTIGVAQLRPKSQGTIHVRSADPQIPPCIRPNFLHEQEDRDSLIGGMQVARRIVDQAAMQEYVAHELNPGRDVQAYDEWLDFARRTGQTIYHPIGTCRMGEDDNAVVDPSLRVRGLSGLRVIDASVMPTMVSGNTQAAVMMVAEKGADLVLGAAK</sequence>
<feature type="region of interest" description="Disordered" evidence="7">
    <location>
        <begin position="136"/>
        <end position="158"/>
    </location>
</feature>
<dbReference type="InterPro" id="IPR012132">
    <property type="entry name" value="GMC_OxRdtase"/>
</dbReference>
<evidence type="ECO:0000259" key="8">
    <source>
        <dbReference type="PROSITE" id="PS00623"/>
    </source>
</evidence>
<dbReference type="PROSITE" id="PS00623">
    <property type="entry name" value="GMC_OXRED_1"/>
    <property type="match status" value="1"/>
</dbReference>
<feature type="binding site" evidence="5">
    <location>
        <position position="238"/>
    </location>
    <ligand>
        <name>FAD</name>
        <dbReference type="ChEBI" id="CHEBI:57692"/>
    </ligand>
</feature>
<evidence type="ECO:0000313" key="10">
    <source>
        <dbReference type="EMBL" id="PLC54680.1"/>
    </source>
</evidence>
<proteinExistence type="inferred from homology"/>
<evidence type="ECO:0000256" key="5">
    <source>
        <dbReference type="PIRSR" id="PIRSR000137-2"/>
    </source>
</evidence>
<dbReference type="SUPFAM" id="SSF51905">
    <property type="entry name" value="FAD/NAD(P)-binding domain"/>
    <property type="match status" value="1"/>
</dbReference>
<dbReference type="InterPro" id="IPR007867">
    <property type="entry name" value="GMC_OxRtase_C"/>
</dbReference>
<dbReference type="SUPFAM" id="SSF54373">
    <property type="entry name" value="FAD-linked reductases, C-terminal domain"/>
    <property type="match status" value="1"/>
</dbReference>
<gene>
    <name evidence="10" type="ORF">CR155_07990</name>
</gene>
<evidence type="ECO:0000256" key="2">
    <source>
        <dbReference type="ARBA" id="ARBA00010790"/>
    </source>
</evidence>
<dbReference type="Gene3D" id="3.30.560.10">
    <property type="entry name" value="Glucose Oxidase, domain 3"/>
    <property type="match status" value="1"/>
</dbReference>
<dbReference type="PANTHER" id="PTHR11552">
    <property type="entry name" value="GLUCOSE-METHANOL-CHOLINE GMC OXIDOREDUCTASE"/>
    <property type="match status" value="1"/>
</dbReference>
<dbReference type="GO" id="GO:0050660">
    <property type="term" value="F:flavin adenine dinucleotide binding"/>
    <property type="evidence" value="ECO:0007669"/>
    <property type="project" value="InterPro"/>
</dbReference>
<dbReference type="InterPro" id="IPR000172">
    <property type="entry name" value="GMC_OxRdtase_N"/>
</dbReference>
<dbReference type="EMBL" id="PDNV01000004">
    <property type="protein sequence ID" value="PLC54680.1"/>
    <property type="molecule type" value="Genomic_DNA"/>
</dbReference>
<dbReference type="InterPro" id="IPR036188">
    <property type="entry name" value="FAD/NAD-bd_sf"/>
</dbReference>
<comment type="caution">
    <text evidence="10">The sequence shown here is derived from an EMBL/GenBank/DDBJ whole genome shotgun (WGS) entry which is preliminary data.</text>
</comment>
<evidence type="ECO:0000313" key="11">
    <source>
        <dbReference type="Proteomes" id="UP000234328"/>
    </source>
</evidence>
<organism evidence="10 11">
    <name type="scientific">Pollutimonas nitritireducens</name>
    <dbReference type="NCBI Taxonomy" id="2045209"/>
    <lineage>
        <taxon>Bacteria</taxon>
        <taxon>Pseudomonadati</taxon>
        <taxon>Pseudomonadota</taxon>
        <taxon>Betaproteobacteria</taxon>
        <taxon>Burkholderiales</taxon>
        <taxon>Alcaligenaceae</taxon>
        <taxon>Pollutimonas</taxon>
    </lineage>
</organism>
<reference evidence="10 11" key="1">
    <citation type="submission" date="2017-10" db="EMBL/GenBank/DDBJ databases">
        <title>Two draft genome sequences of Pusillimonas sp. strains isolated from a nitrate- and radionuclide-contaminated groundwater in Russia.</title>
        <authorList>
            <person name="Grouzdev D.S."/>
            <person name="Tourova T.P."/>
            <person name="Goeva M.A."/>
            <person name="Babich T.L."/>
            <person name="Sokolova D.S."/>
            <person name="Abdullin R."/>
            <person name="Poltaraus A.B."/>
            <person name="Toshchakov S.V."/>
            <person name="Nazina T.N."/>
        </authorList>
    </citation>
    <scope>NUCLEOTIDE SEQUENCE [LARGE SCALE GENOMIC DNA]</scope>
    <source>
        <strain evidence="10 11">JR1/69-2-13</strain>
    </source>
</reference>
<dbReference type="PROSITE" id="PS00624">
    <property type="entry name" value="GMC_OXRED_2"/>
    <property type="match status" value="1"/>
</dbReference>
<dbReference type="Proteomes" id="UP000234328">
    <property type="component" value="Unassembled WGS sequence"/>
</dbReference>
<dbReference type="Gene3D" id="3.50.50.60">
    <property type="entry name" value="FAD/NAD(P)-binding domain"/>
    <property type="match status" value="1"/>
</dbReference>
<evidence type="ECO:0000259" key="9">
    <source>
        <dbReference type="PROSITE" id="PS00624"/>
    </source>
</evidence>
<protein>
    <submittedName>
        <fullName evidence="10">Choline dehydrogenase</fullName>
    </submittedName>
</protein>
<comment type="cofactor">
    <cofactor evidence="1 5">
        <name>FAD</name>
        <dbReference type="ChEBI" id="CHEBI:57692"/>
    </cofactor>
</comment>
<evidence type="ECO:0000256" key="1">
    <source>
        <dbReference type="ARBA" id="ARBA00001974"/>
    </source>
</evidence>
<dbReference type="PANTHER" id="PTHR11552:SF147">
    <property type="entry name" value="CHOLINE DEHYDROGENASE, MITOCHONDRIAL"/>
    <property type="match status" value="1"/>
</dbReference>
<dbReference type="OrthoDB" id="9785276at2"/>
<accession>A0A2N4UI57</accession>